<dbReference type="STRING" id="1203190.GCA_000312345_00975"/>
<accession>A0A1H1TBM7</accession>
<protein>
    <submittedName>
        <fullName evidence="1">Uncharacterized protein</fullName>
    </submittedName>
</protein>
<keyword evidence="2" id="KW-1185">Reference proteome</keyword>
<organism evidence="1 2">
    <name type="scientific">Corynebacterium timonense</name>
    <dbReference type="NCBI Taxonomy" id="441500"/>
    <lineage>
        <taxon>Bacteria</taxon>
        <taxon>Bacillati</taxon>
        <taxon>Actinomycetota</taxon>
        <taxon>Actinomycetes</taxon>
        <taxon>Mycobacteriales</taxon>
        <taxon>Corynebacteriaceae</taxon>
        <taxon>Corynebacterium</taxon>
    </lineage>
</organism>
<sequence length="36" mass="3839">MHPIEQIQLQINEALGHLVHLGSSTSSNIALGLGLF</sequence>
<proteinExistence type="predicted"/>
<dbReference type="AlphaFoldDB" id="A0A1H1TBM7"/>
<gene>
    <name evidence="1" type="ORF">SAMN04488539_1946</name>
</gene>
<name>A0A1H1TBM7_9CORY</name>
<dbReference type="EMBL" id="LT629765">
    <property type="protein sequence ID" value="SDS57715.1"/>
    <property type="molecule type" value="Genomic_DNA"/>
</dbReference>
<evidence type="ECO:0000313" key="2">
    <source>
        <dbReference type="Proteomes" id="UP000182237"/>
    </source>
</evidence>
<dbReference type="Proteomes" id="UP000182237">
    <property type="component" value="Chromosome I"/>
</dbReference>
<evidence type="ECO:0000313" key="1">
    <source>
        <dbReference type="EMBL" id="SDS57715.1"/>
    </source>
</evidence>
<reference evidence="1 2" key="1">
    <citation type="submission" date="2016-10" db="EMBL/GenBank/DDBJ databases">
        <authorList>
            <person name="de Groot N.N."/>
        </authorList>
    </citation>
    <scope>NUCLEOTIDE SEQUENCE [LARGE SCALE GENOMIC DNA]</scope>
    <source>
        <strain evidence="1 2">DSM 45434</strain>
    </source>
</reference>